<dbReference type="GO" id="GO:0004834">
    <property type="term" value="F:tryptophan synthase activity"/>
    <property type="evidence" value="ECO:0007669"/>
    <property type="project" value="UniProtKB-UniRule"/>
</dbReference>
<comment type="subunit">
    <text evidence="3 9">Tetramer of two alpha and two beta chains.</text>
</comment>
<dbReference type="CDD" id="cd04724">
    <property type="entry name" value="Tryptophan_synthase_alpha"/>
    <property type="match status" value="1"/>
</dbReference>
<name>A0A2P1PQ23_9GAMM</name>
<dbReference type="PANTHER" id="PTHR43406:SF1">
    <property type="entry name" value="TRYPTOPHAN SYNTHASE ALPHA CHAIN, CHLOROPLASTIC"/>
    <property type="match status" value="1"/>
</dbReference>
<dbReference type="InterPro" id="IPR013785">
    <property type="entry name" value="Aldolase_TIM"/>
</dbReference>
<dbReference type="RefSeq" id="WP_106890855.1">
    <property type="nucleotide sequence ID" value="NZ_CP027860.1"/>
</dbReference>
<keyword evidence="12" id="KW-1185">Reference proteome</keyword>
<protein>
    <recommendedName>
        <fullName evidence="9">Tryptophan synthase alpha chain</fullName>
        <ecNumber evidence="9">4.2.1.20</ecNumber>
    </recommendedName>
</protein>
<dbReference type="AlphaFoldDB" id="A0A2P1PQ23"/>
<keyword evidence="7 9" id="KW-0456">Lyase</keyword>
<reference evidence="11 12" key="2">
    <citation type="submission" date="2018-03" db="EMBL/GenBank/DDBJ databases">
        <authorList>
            <person name="Keele B.F."/>
        </authorList>
    </citation>
    <scope>NUCLEOTIDE SEQUENCE [LARGE SCALE GENOMIC DNA]</scope>
    <source>
        <strain evidence="11 12">D13</strain>
    </source>
</reference>
<organism evidence="11 12">
    <name type="scientific">Ahniella affigens</name>
    <dbReference type="NCBI Taxonomy" id="2021234"/>
    <lineage>
        <taxon>Bacteria</taxon>
        <taxon>Pseudomonadati</taxon>
        <taxon>Pseudomonadota</taxon>
        <taxon>Gammaproteobacteria</taxon>
        <taxon>Lysobacterales</taxon>
        <taxon>Rhodanobacteraceae</taxon>
        <taxon>Ahniella</taxon>
    </lineage>
</organism>
<dbReference type="Pfam" id="PF00290">
    <property type="entry name" value="Trp_syntA"/>
    <property type="match status" value="1"/>
</dbReference>
<evidence type="ECO:0000256" key="7">
    <source>
        <dbReference type="ARBA" id="ARBA00023239"/>
    </source>
</evidence>
<dbReference type="InterPro" id="IPR018204">
    <property type="entry name" value="Trp_synthase_alpha_AS"/>
</dbReference>
<dbReference type="FunFam" id="3.20.20.70:FF:000037">
    <property type="entry name" value="Tryptophan synthase alpha chain"/>
    <property type="match status" value="1"/>
</dbReference>
<evidence type="ECO:0000256" key="3">
    <source>
        <dbReference type="ARBA" id="ARBA00011270"/>
    </source>
</evidence>
<dbReference type="OrthoDB" id="9804578at2"/>
<dbReference type="UniPathway" id="UPA00035">
    <property type="reaction ID" value="UER00044"/>
</dbReference>
<evidence type="ECO:0000256" key="10">
    <source>
        <dbReference type="RuleBase" id="RU003662"/>
    </source>
</evidence>
<dbReference type="Gene3D" id="3.20.20.70">
    <property type="entry name" value="Aldolase class I"/>
    <property type="match status" value="1"/>
</dbReference>
<evidence type="ECO:0000256" key="5">
    <source>
        <dbReference type="ARBA" id="ARBA00022822"/>
    </source>
</evidence>
<evidence type="ECO:0000313" key="12">
    <source>
        <dbReference type="Proteomes" id="UP000241074"/>
    </source>
</evidence>
<evidence type="ECO:0000256" key="4">
    <source>
        <dbReference type="ARBA" id="ARBA00022605"/>
    </source>
</evidence>
<dbReference type="SUPFAM" id="SSF51366">
    <property type="entry name" value="Ribulose-phoshate binding barrel"/>
    <property type="match status" value="1"/>
</dbReference>
<proteinExistence type="inferred from homology"/>
<sequence>MNRIDACFARLKAEGRTGLIPFVTAGDPHPDWTADILHALVRAGASLLELGVPFSDPMADGPVIQKASERALARGVNLKHTLDIVSAFRQQDQETPVVLMGYLNPVEYFGYEAFAKAAADAGVDGVLLVDCPPEEAEQAHALLRQHGIQQIFLASPTTTDARIGAMARLAQGYVYYVSFAGITGADRLVLDDANERIDRLKQLLPTPLAVGFGIKTAEQAAAFKGHADAVVVGSALVEALSHANSRDEAATIAQQFMQPLSKSLAE</sequence>
<dbReference type="InterPro" id="IPR011060">
    <property type="entry name" value="RibuloseP-bd_barrel"/>
</dbReference>
<dbReference type="KEGG" id="xba:C7S18_06825"/>
<keyword evidence="4 9" id="KW-0028">Amino-acid biosynthesis</keyword>
<dbReference type="EC" id="4.2.1.20" evidence="9"/>
<evidence type="ECO:0000256" key="1">
    <source>
        <dbReference type="ARBA" id="ARBA00003365"/>
    </source>
</evidence>
<dbReference type="PROSITE" id="PS00167">
    <property type="entry name" value="TRP_SYNTHASE_ALPHA"/>
    <property type="match status" value="1"/>
</dbReference>
<evidence type="ECO:0000256" key="6">
    <source>
        <dbReference type="ARBA" id="ARBA00023141"/>
    </source>
</evidence>
<dbReference type="HAMAP" id="MF_00131">
    <property type="entry name" value="Trp_synth_alpha"/>
    <property type="match status" value="1"/>
</dbReference>
<evidence type="ECO:0000313" key="11">
    <source>
        <dbReference type="EMBL" id="AVP96930.1"/>
    </source>
</evidence>
<keyword evidence="5 9" id="KW-0822">Tryptophan biosynthesis</keyword>
<feature type="active site" description="Proton acceptor" evidence="9">
    <location>
        <position position="49"/>
    </location>
</feature>
<reference evidence="11 12" key="1">
    <citation type="submission" date="2018-03" db="EMBL/GenBank/DDBJ databases">
        <title>Ahniella affigens gen. nov., sp. nov., a gammaproteobacterium isolated from sandy soil near a stream.</title>
        <authorList>
            <person name="Ko Y."/>
            <person name="Kim J.-H."/>
        </authorList>
    </citation>
    <scope>NUCLEOTIDE SEQUENCE [LARGE SCALE GENOMIC DNA]</scope>
    <source>
        <strain evidence="11 12">D13</strain>
    </source>
</reference>
<comment type="pathway">
    <text evidence="2 9">Amino-acid biosynthesis; L-tryptophan biosynthesis; L-tryptophan from chorismate: step 5/5.</text>
</comment>
<accession>A0A2P1PQ23</accession>
<dbReference type="GO" id="GO:0005829">
    <property type="term" value="C:cytosol"/>
    <property type="evidence" value="ECO:0007669"/>
    <property type="project" value="TreeGrafter"/>
</dbReference>
<comment type="function">
    <text evidence="1 9">The alpha subunit is responsible for the aldol cleavage of indoleglycerol phosphate to indole and glyceraldehyde 3-phosphate.</text>
</comment>
<evidence type="ECO:0000256" key="9">
    <source>
        <dbReference type="HAMAP-Rule" id="MF_00131"/>
    </source>
</evidence>
<evidence type="ECO:0000256" key="8">
    <source>
        <dbReference type="ARBA" id="ARBA00049047"/>
    </source>
</evidence>
<dbReference type="EMBL" id="CP027860">
    <property type="protein sequence ID" value="AVP96930.1"/>
    <property type="molecule type" value="Genomic_DNA"/>
</dbReference>
<gene>
    <name evidence="9" type="primary">trpA</name>
    <name evidence="11" type="ORF">C7S18_06825</name>
</gene>
<dbReference type="InterPro" id="IPR002028">
    <property type="entry name" value="Trp_synthase_suA"/>
</dbReference>
<dbReference type="PANTHER" id="PTHR43406">
    <property type="entry name" value="TRYPTOPHAN SYNTHASE, ALPHA CHAIN"/>
    <property type="match status" value="1"/>
</dbReference>
<dbReference type="Proteomes" id="UP000241074">
    <property type="component" value="Chromosome"/>
</dbReference>
<comment type="catalytic activity">
    <reaction evidence="8 9">
        <text>(1S,2R)-1-C-(indol-3-yl)glycerol 3-phosphate + L-serine = D-glyceraldehyde 3-phosphate + L-tryptophan + H2O</text>
        <dbReference type="Rhea" id="RHEA:10532"/>
        <dbReference type="ChEBI" id="CHEBI:15377"/>
        <dbReference type="ChEBI" id="CHEBI:33384"/>
        <dbReference type="ChEBI" id="CHEBI:57912"/>
        <dbReference type="ChEBI" id="CHEBI:58866"/>
        <dbReference type="ChEBI" id="CHEBI:59776"/>
        <dbReference type="EC" id="4.2.1.20"/>
    </reaction>
</comment>
<keyword evidence="6 9" id="KW-0057">Aromatic amino acid biosynthesis</keyword>
<feature type="active site" description="Proton acceptor" evidence="9">
    <location>
        <position position="60"/>
    </location>
</feature>
<evidence type="ECO:0000256" key="2">
    <source>
        <dbReference type="ARBA" id="ARBA00004733"/>
    </source>
</evidence>
<dbReference type="NCBIfam" id="TIGR00262">
    <property type="entry name" value="trpA"/>
    <property type="match status" value="1"/>
</dbReference>
<comment type="similarity">
    <text evidence="9 10">Belongs to the TrpA family.</text>
</comment>